<protein>
    <submittedName>
        <fullName evidence="1">Molybdopterin converting factor, small subunit</fullName>
    </submittedName>
</protein>
<evidence type="ECO:0000313" key="1">
    <source>
        <dbReference type="EMBL" id="MCP2332557.1"/>
    </source>
</evidence>
<dbReference type="Pfam" id="PF02597">
    <property type="entry name" value="ThiS"/>
    <property type="match status" value="1"/>
</dbReference>
<reference evidence="1 2" key="1">
    <citation type="submission" date="2013-07" db="EMBL/GenBank/DDBJ databases">
        <authorList>
            <consortium name="DOE Joint Genome Institute"/>
            <person name="Reeve W."/>
            <person name="Huntemann M."/>
            <person name="Han J."/>
            <person name="Chen A."/>
            <person name="Kyrpides N."/>
            <person name="Mavromatis K."/>
            <person name="Markowitz V."/>
            <person name="Palaniappan K."/>
            <person name="Ivanova N."/>
            <person name="Schaumberg A."/>
            <person name="Pati A."/>
            <person name="Liolios K."/>
            <person name="Nordberg H.P."/>
            <person name="Cantor M.N."/>
            <person name="Hua S.X."/>
            <person name="Woyke T."/>
        </authorList>
    </citation>
    <scope>NUCLEOTIDE SEQUENCE [LARGE SCALE GENOMIC DNA]</scope>
    <source>
        <strain evidence="1 2">DSM 43889</strain>
    </source>
</reference>
<dbReference type="RefSeq" id="WP_051313375.1">
    <property type="nucleotide sequence ID" value="NZ_AUBJ02000001.1"/>
</dbReference>
<name>A0ABT1JJ70_ACTCY</name>
<organism evidence="1 2">
    <name type="scientific">Actinoalloteichus caeruleus DSM 43889</name>
    <dbReference type="NCBI Taxonomy" id="1120930"/>
    <lineage>
        <taxon>Bacteria</taxon>
        <taxon>Bacillati</taxon>
        <taxon>Actinomycetota</taxon>
        <taxon>Actinomycetes</taxon>
        <taxon>Pseudonocardiales</taxon>
        <taxon>Pseudonocardiaceae</taxon>
        <taxon>Actinoalloteichus</taxon>
        <taxon>Actinoalloteichus cyanogriseus</taxon>
    </lineage>
</organism>
<dbReference type="EMBL" id="AUBJ02000001">
    <property type="protein sequence ID" value="MCP2332557.1"/>
    <property type="molecule type" value="Genomic_DNA"/>
</dbReference>
<dbReference type="InterPro" id="IPR016155">
    <property type="entry name" value="Mopterin_synth/thiamin_S_b"/>
</dbReference>
<comment type="caution">
    <text evidence="1">The sequence shown here is derived from an EMBL/GenBank/DDBJ whole genome shotgun (WGS) entry which is preliminary data.</text>
</comment>
<reference evidence="1 2" key="2">
    <citation type="submission" date="2022-06" db="EMBL/GenBank/DDBJ databases">
        <title>Genomic Encyclopedia of Type Strains, Phase I: the one thousand microbial genomes (KMG-I) project.</title>
        <authorList>
            <person name="Kyrpides N."/>
        </authorList>
    </citation>
    <scope>NUCLEOTIDE SEQUENCE [LARGE SCALE GENOMIC DNA]</scope>
    <source>
        <strain evidence="1 2">DSM 43889</strain>
    </source>
</reference>
<dbReference type="InterPro" id="IPR012675">
    <property type="entry name" value="Beta-grasp_dom_sf"/>
</dbReference>
<gene>
    <name evidence="1" type="ORF">G443_002827</name>
</gene>
<dbReference type="CDD" id="cd17040">
    <property type="entry name" value="Ubl_MoaD_like"/>
    <property type="match status" value="1"/>
</dbReference>
<dbReference type="Gene3D" id="3.10.20.30">
    <property type="match status" value="1"/>
</dbReference>
<keyword evidence="2" id="KW-1185">Reference proteome</keyword>
<sequence length="95" mass="9755">MSHETSPPEAGNRIVVRYFAGAGAAAGTGQESLPLPDGEPTVAAVLAMVSDRHGERLGRVLRGCSFLLDGVAVRDRNTPITAGSELDVLPPFAGG</sequence>
<dbReference type="SUPFAM" id="SSF54285">
    <property type="entry name" value="MoaD/ThiS"/>
    <property type="match status" value="1"/>
</dbReference>
<accession>A0ABT1JJ70</accession>
<evidence type="ECO:0000313" key="2">
    <source>
        <dbReference type="Proteomes" id="UP000791080"/>
    </source>
</evidence>
<dbReference type="Proteomes" id="UP000791080">
    <property type="component" value="Unassembled WGS sequence"/>
</dbReference>
<proteinExistence type="predicted"/>
<dbReference type="InterPro" id="IPR003749">
    <property type="entry name" value="ThiS/MoaD-like"/>
</dbReference>